<dbReference type="EMBL" id="CP047895">
    <property type="protein sequence ID" value="QHL90687.1"/>
    <property type="molecule type" value="Genomic_DNA"/>
</dbReference>
<evidence type="ECO:0000256" key="5">
    <source>
        <dbReference type="SAM" id="MobiDB-lite"/>
    </source>
</evidence>
<sequence>MSVADWHPEDIKAAVRKRGTSLAMIGRRAGISRQAMANALAMPSERPEQLIAAAIGVEAHQIWPSRYNPDGSRKRPQPSANYWRSARFLEQHA</sequence>
<reference evidence="7 8" key="1">
    <citation type="submission" date="2020-01" db="EMBL/GenBank/DDBJ databases">
        <title>Sphingomonas sp. C33 whole genome sequece.</title>
        <authorList>
            <person name="Park C."/>
        </authorList>
    </citation>
    <scope>NUCLEOTIDE SEQUENCE [LARGE SCALE GENOMIC DNA]</scope>
    <source>
        <strain evidence="7 8">C33</strain>
    </source>
</reference>
<dbReference type="InterPro" id="IPR038722">
    <property type="entry name" value="Ner_HTH_dom"/>
</dbReference>
<keyword evidence="3" id="KW-0238">DNA-binding</keyword>
<evidence type="ECO:0000313" key="8">
    <source>
        <dbReference type="Proteomes" id="UP000464468"/>
    </source>
</evidence>
<feature type="domain" description="Ner winged helix-turn-helix DNA-binding" evidence="6">
    <location>
        <begin position="5"/>
        <end position="73"/>
    </location>
</feature>
<dbReference type="Pfam" id="PF13693">
    <property type="entry name" value="HTH_35"/>
    <property type="match status" value="1"/>
</dbReference>
<keyword evidence="8" id="KW-1185">Reference proteome</keyword>
<keyword evidence="2" id="KW-0805">Transcription regulation</keyword>
<dbReference type="GO" id="GO:0003677">
    <property type="term" value="F:DNA binding"/>
    <property type="evidence" value="ECO:0007669"/>
    <property type="project" value="UniProtKB-KW"/>
</dbReference>
<keyword evidence="4" id="KW-0804">Transcription</keyword>
<dbReference type="Proteomes" id="UP000464468">
    <property type="component" value="Chromosome"/>
</dbReference>
<feature type="region of interest" description="Disordered" evidence="5">
    <location>
        <begin position="64"/>
        <end position="84"/>
    </location>
</feature>
<evidence type="ECO:0000256" key="1">
    <source>
        <dbReference type="ARBA" id="ARBA00006157"/>
    </source>
</evidence>
<dbReference type="RefSeq" id="WP_160592614.1">
    <property type="nucleotide sequence ID" value="NZ_CP047895.1"/>
</dbReference>
<name>A0A7Z2S8J2_9SPHN</name>
<comment type="similarity">
    <text evidence="1">Belongs to the ner transcriptional regulatory family.</text>
</comment>
<dbReference type="AlphaFoldDB" id="A0A7Z2S8J2"/>
<dbReference type="SUPFAM" id="SSF47413">
    <property type="entry name" value="lambda repressor-like DNA-binding domains"/>
    <property type="match status" value="1"/>
</dbReference>
<proteinExistence type="inferred from homology"/>
<dbReference type="InterPro" id="IPR010982">
    <property type="entry name" value="Lambda_DNA-bd_dom_sf"/>
</dbReference>
<dbReference type="Gene3D" id="1.10.260.40">
    <property type="entry name" value="lambda repressor-like DNA-binding domains"/>
    <property type="match status" value="1"/>
</dbReference>
<gene>
    <name evidence="7" type="ORF">GVO57_07375</name>
</gene>
<evidence type="ECO:0000256" key="2">
    <source>
        <dbReference type="ARBA" id="ARBA00023015"/>
    </source>
</evidence>
<dbReference type="KEGG" id="schy:GVO57_07375"/>
<organism evidence="7 8">
    <name type="scientific">Sphingomonas changnyeongensis</name>
    <dbReference type="NCBI Taxonomy" id="2698679"/>
    <lineage>
        <taxon>Bacteria</taxon>
        <taxon>Pseudomonadati</taxon>
        <taxon>Pseudomonadota</taxon>
        <taxon>Alphaproteobacteria</taxon>
        <taxon>Sphingomonadales</taxon>
        <taxon>Sphingomonadaceae</taxon>
        <taxon>Sphingomonas</taxon>
    </lineage>
</organism>
<protein>
    <submittedName>
        <fullName evidence="7">Transcriptional regulator</fullName>
    </submittedName>
</protein>
<accession>A0A7Z2S8J2</accession>
<evidence type="ECO:0000256" key="3">
    <source>
        <dbReference type="ARBA" id="ARBA00023125"/>
    </source>
</evidence>
<evidence type="ECO:0000259" key="6">
    <source>
        <dbReference type="Pfam" id="PF13693"/>
    </source>
</evidence>
<evidence type="ECO:0000256" key="4">
    <source>
        <dbReference type="ARBA" id="ARBA00023163"/>
    </source>
</evidence>
<evidence type="ECO:0000313" key="7">
    <source>
        <dbReference type="EMBL" id="QHL90687.1"/>
    </source>
</evidence>